<name>A0A836G9F8_9TRYP</name>
<organism evidence="1 2">
    <name type="scientific">Leishmania martiniquensis</name>
    <dbReference type="NCBI Taxonomy" id="1580590"/>
    <lineage>
        <taxon>Eukaryota</taxon>
        <taxon>Discoba</taxon>
        <taxon>Euglenozoa</taxon>
        <taxon>Kinetoplastea</taxon>
        <taxon>Metakinetoplastina</taxon>
        <taxon>Trypanosomatida</taxon>
        <taxon>Trypanosomatidae</taxon>
        <taxon>Leishmaniinae</taxon>
        <taxon>Leishmania</taxon>
    </lineage>
</organism>
<sequence length="87" mass="10047">MRKLRGFEPHLQHDFFRQPATGRAHGQARNTSYAEGALGCRTLRQGSRQTFLGKVTPTWTRTRVIGFRVRGDNRYTIGARQIIAYQR</sequence>
<proteinExistence type="predicted"/>
<dbReference type="RefSeq" id="XP_067178460.1">
    <property type="nucleotide sequence ID" value="XM_067322597.1"/>
</dbReference>
<accession>A0A836G9F8</accession>
<dbReference type="EMBL" id="JAFEUZ010000024">
    <property type="protein sequence ID" value="KAG5477822.1"/>
    <property type="molecule type" value="Genomic_DNA"/>
</dbReference>
<gene>
    <name evidence="1" type="ORF">LSCM1_05124</name>
</gene>
<reference evidence="2" key="1">
    <citation type="journal article" date="2021" name="Microbiol. Resour. Announc.">
        <title>LGAAP: Leishmaniinae Genome Assembly and Annotation Pipeline.</title>
        <authorList>
            <person name="Almutairi H."/>
            <person name="Urbaniak M.D."/>
            <person name="Bates M.D."/>
            <person name="Jariyapan N."/>
            <person name="Kwakye-Nuako G."/>
            <person name="Thomaz-Soccol V."/>
            <person name="Al-Salem W.S."/>
            <person name="Dillon R.J."/>
            <person name="Bates P.A."/>
            <person name="Gatherer D."/>
        </authorList>
    </citation>
    <scope>NUCLEOTIDE SEQUENCE [LARGE SCALE GENOMIC DNA]</scope>
</reference>
<evidence type="ECO:0000313" key="1">
    <source>
        <dbReference type="EMBL" id="KAG5477822.1"/>
    </source>
</evidence>
<comment type="caution">
    <text evidence="1">The sequence shown here is derived from an EMBL/GenBank/DDBJ whole genome shotgun (WGS) entry which is preliminary data.</text>
</comment>
<dbReference type="AlphaFoldDB" id="A0A836G9F8"/>
<dbReference type="Proteomes" id="UP000673552">
    <property type="component" value="Unassembled WGS sequence"/>
</dbReference>
<dbReference type="GeneID" id="92515109"/>
<reference evidence="2" key="2">
    <citation type="journal article" date="2021" name="Sci. Data">
        <title>Chromosome-scale genome sequencing, assembly and annotation of six genomes from subfamily Leishmaniinae.</title>
        <authorList>
            <person name="Almutairi H."/>
            <person name="Urbaniak M.D."/>
            <person name="Bates M.D."/>
            <person name="Jariyapan N."/>
            <person name="Kwakye-Nuako G."/>
            <person name="Thomaz Soccol V."/>
            <person name="Al-Salem W.S."/>
            <person name="Dillon R.J."/>
            <person name="Bates P.A."/>
            <person name="Gatherer D."/>
        </authorList>
    </citation>
    <scope>NUCLEOTIDE SEQUENCE [LARGE SCALE GENOMIC DNA]</scope>
</reference>
<keyword evidence="2" id="KW-1185">Reference proteome</keyword>
<evidence type="ECO:0000313" key="2">
    <source>
        <dbReference type="Proteomes" id="UP000673552"/>
    </source>
</evidence>
<protein>
    <submittedName>
        <fullName evidence="1">Uncharacterized protein</fullName>
    </submittedName>
</protein>
<dbReference type="KEGG" id="lmat:92515109"/>